<dbReference type="Proteomes" id="UP001160148">
    <property type="component" value="Unassembled WGS sequence"/>
</dbReference>
<dbReference type="AlphaFoldDB" id="A0AAV0W9F1"/>
<evidence type="ECO:0000256" key="1">
    <source>
        <dbReference type="SAM" id="Phobius"/>
    </source>
</evidence>
<protein>
    <submittedName>
        <fullName evidence="2">Uncharacterized protein</fullName>
    </submittedName>
</protein>
<dbReference type="PANTHER" id="PTHR10773:SF19">
    <property type="match status" value="1"/>
</dbReference>
<keyword evidence="1" id="KW-0812">Transmembrane</keyword>
<gene>
    <name evidence="2" type="ORF">MEUPH1_LOCUS8717</name>
</gene>
<keyword evidence="3" id="KW-1185">Reference proteome</keyword>
<sequence>MKLKCHNLTIYNIAKGECSNYWWHEGEADLEASVFATILIKHLIRKCTENLPIIIYSDGCGYQNRKCVMSNALLRYSIAKNVVIEQKLLIKGHTQMECDSAHSLIERKLKNKDIYLPSDYIRITTEARVKPYPFEAFLLTHSYFYDFKNLKPTLQLDLELVKVSLRSKISVLYSMIHLLLVLVISCCSMNHTVL</sequence>
<accession>A0AAV0W9F1</accession>
<dbReference type="PANTHER" id="PTHR10773">
    <property type="entry name" value="DNA-DIRECTED RNA POLYMERASES I, II, AND III SUBUNIT RPABC2"/>
    <property type="match status" value="1"/>
</dbReference>
<evidence type="ECO:0000313" key="2">
    <source>
        <dbReference type="EMBL" id="CAI6352478.1"/>
    </source>
</evidence>
<feature type="transmembrane region" description="Helical" evidence="1">
    <location>
        <begin position="171"/>
        <end position="191"/>
    </location>
</feature>
<proteinExistence type="predicted"/>
<dbReference type="EMBL" id="CARXXK010000002">
    <property type="protein sequence ID" value="CAI6352478.1"/>
    <property type="molecule type" value="Genomic_DNA"/>
</dbReference>
<name>A0AAV0W9F1_9HEMI</name>
<evidence type="ECO:0000313" key="3">
    <source>
        <dbReference type="Proteomes" id="UP001160148"/>
    </source>
</evidence>
<keyword evidence="1" id="KW-1133">Transmembrane helix</keyword>
<organism evidence="2 3">
    <name type="scientific">Macrosiphum euphorbiae</name>
    <name type="common">potato aphid</name>
    <dbReference type="NCBI Taxonomy" id="13131"/>
    <lineage>
        <taxon>Eukaryota</taxon>
        <taxon>Metazoa</taxon>
        <taxon>Ecdysozoa</taxon>
        <taxon>Arthropoda</taxon>
        <taxon>Hexapoda</taxon>
        <taxon>Insecta</taxon>
        <taxon>Pterygota</taxon>
        <taxon>Neoptera</taxon>
        <taxon>Paraneoptera</taxon>
        <taxon>Hemiptera</taxon>
        <taxon>Sternorrhyncha</taxon>
        <taxon>Aphidomorpha</taxon>
        <taxon>Aphidoidea</taxon>
        <taxon>Aphididae</taxon>
        <taxon>Macrosiphini</taxon>
        <taxon>Macrosiphum</taxon>
    </lineage>
</organism>
<reference evidence="2 3" key="1">
    <citation type="submission" date="2023-01" db="EMBL/GenBank/DDBJ databases">
        <authorList>
            <person name="Whitehead M."/>
        </authorList>
    </citation>
    <scope>NUCLEOTIDE SEQUENCE [LARGE SCALE GENOMIC DNA]</scope>
</reference>
<keyword evidence="1" id="KW-0472">Membrane</keyword>
<comment type="caution">
    <text evidence="2">The sequence shown here is derived from an EMBL/GenBank/DDBJ whole genome shotgun (WGS) entry which is preliminary data.</text>
</comment>